<gene>
    <name evidence="2" type="ORF">EV146_11444</name>
</gene>
<dbReference type="AlphaFoldDB" id="A0A4R2B266"/>
<organism evidence="2 3">
    <name type="scientific">Mesobacillus foraminis</name>
    <dbReference type="NCBI Taxonomy" id="279826"/>
    <lineage>
        <taxon>Bacteria</taxon>
        <taxon>Bacillati</taxon>
        <taxon>Bacillota</taxon>
        <taxon>Bacilli</taxon>
        <taxon>Bacillales</taxon>
        <taxon>Bacillaceae</taxon>
        <taxon>Mesobacillus</taxon>
    </lineage>
</organism>
<reference evidence="2 3" key="1">
    <citation type="journal article" date="2015" name="Stand. Genomic Sci.">
        <title>Genomic Encyclopedia of Bacterial and Archaeal Type Strains, Phase III: the genomes of soil and plant-associated and newly described type strains.</title>
        <authorList>
            <person name="Whitman W.B."/>
            <person name="Woyke T."/>
            <person name="Klenk H.P."/>
            <person name="Zhou Y."/>
            <person name="Lilburn T.G."/>
            <person name="Beck B.J."/>
            <person name="De Vos P."/>
            <person name="Vandamme P."/>
            <person name="Eisen J.A."/>
            <person name="Garrity G."/>
            <person name="Hugenholtz P."/>
            <person name="Kyrpides N.C."/>
        </authorList>
    </citation>
    <scope>NUCLEOTIDE SEQUENCE [LARGE SCALE GENOMIC DNA]</scope>
    <source>
        <strain evidence="2 3">CV53</strain>
    </source>
</reference>
<dbReference type="SUPFAM" id="SSF55729">
    <property type="entry name" value="Acyl-CoA N-acyltransferases (Nat)"/>
    <property type="match status" value="1"/>
</dbReference>
<dbReference type="Proteomes" id="UP000295689">
    <property type="component" value="Unassembled WGS sequence"/>
</dbReference>
<keyword evidence="2" id="KW-0808">Transferase</keyword>
<dbReference type="Pfam" id="PF13302">
    <property type="entry name" value="Acetyltransf_3"/>
    <property type="match status" value="1"/>
</dbReference>
<dbReference type="PANTHER" id="PTHR43792:SF1">
    <property type="entry name" value="N-ACETYLTRANSFERASE DOMAIN-CONTAINING PROTEIN"/>
    <property type="match status" value="1"/>
</dbReference>
<comment type="caution">
    <text evidence="2">The sequence shown here is derived from an EMBL/GenBank/DDBJ whole genome shotgun (WGS) entry which is preliminary data.</text>
</comment>
<dbReference type="GO" id="GO:0016747">
    <property type="term" value="F:acyltransferase activity, transferring groups other than amino-acyl groups"/>
    <property type="evidence" value="ECO:0007669"/>
    <property type="project" value="InterPro"/>
</dbReference>
<feature type="domain" description="N-acetyltransferase" evidence="1">
    <location>
        <begin position="14"/>
        <end position="171"/>
    </location>
</feature>
<evidence type="ECO:0000313" key="3">
    <source>
        <dbReference type="Proteomes" id="UP000295689"/>
    </source>
</evidence>
<dbReference type="InterPro" id="IPR016181">
    <property type="entry name" value="Acyl_CoA_acyltransferase"/>
</dbReference>
<accession>A0A4R2B266</accession>
<dbReference type="PANTHER" id="PTHR43792">
    <property type="entry name" value="GNAT FAMILY, PUTATIVE (AFU_ORTHOLOGUE AFUA_3G00765)-RELATED-RELATED"/>
    <property type="match status" value="1"/>
</dbReference>
<evidence type="ECO:0000259" key="1">
    <source>
        <dbReference type="PROSITE" id="PS51186"/>
    </source>
</evidence>
<dbReference type="RefSeq" id="WP_132011049.1">
    <property type="nucleotide sequence ID" value="NZ_JABUHM010000012.1"/>
</dbReference>
<dbReference type="InterPro" id="IPR000182">
    <property type="entry name" value="GNAT_dom"/>
</dbReference>
<dbReference type="Gene3D" id="3.40.630.30">
    <property type="match status" value="1"/>
</dbReference>
<dbReference type="PROSITE" id="PS51186">
    <property type="entry name" value="GNAT"/>
    <property type="match status" value="1"/>
</dbReference>
<dbReference type="EMBL" id="SLVV01000014">
    <property type="protein sequence ID" value="TCN20426.1"/>
    <property type="molecule type" value="Genomic_DNA"/>
</dbReference>
<keyword evidence="3" id="KW-1185">Reference proteome</keyword>
<sequence length="194" mass="22831">MERPEHIYVQSQRLILRQFSHEDVDAFYMYRCSPNVAKFQSWEDYQYHQAESFVQRQSKFKPDQPGTWFQFAIAFAHTNELIGDCALHTLLDEPRIVEIGFTLAEEHQGQGYASEAVSGLLKYIFTVLNKHKVIALTDVRNEKSITLLERLGMRREGHFLENYMSKGQWVDEYQYSILQSEWKNRSKQTANSPN</sequence>
<dbReference type="InterPro" id="IPR051531">
    <property type="entry name" value="N-acetyltransferase"/>
</dbReference>
<name>A0A4R2B266_9BACI</name>
<evidence type="ECO:0000313" key="2">
    <source>
        <dbReference type="EMBL" id="TCN20426.1"/>
    </source>
</evidence>
<proteinExistence type="predicted"/>
<protein>
    <submittedName>
        <fullName evidence="2">RimJ/RimL family protein N-acetyltransferase</fullName>
    </submittedName>
</protein>